<comment type="catalytic activity">
    <reaction evidence="5">
        <text>an L-alpha-D-Hep-(1-&gt;5)-[alpha-Kdo-(2-&gt;4)]-alpha-Kdo-(2-&gt;6)-lipid A + ADP-L-glycero-beta-D-manno-heptose = an L-alpha-D-Hep-(1-&gt;3)-L-alpha-D-Hep-(1-&gt;5)-[alpha-Kdo-(2-&gt;4)]-alpha-Kdo-(2-&gt;6)-lipid A + ADP + H(+)</text>
        <dbReference type="Rhea" id="RHEA:74071"/>
        <dbReference type="ChEBI" id="CHEBI:15378"/>
        <dbReference type="ChEBI" id="CHEBI:61506"/>
        <dbReference type="ChEBI" id="CHEBI:193068"/>
        <dbReference type="ChEBI" id="CHEBI:193069"/>
        <dbReference type="ChEBI" id="CHEBI:456216"/>
        <dbReference type="EC" id="2.4.99.24"/>
    </reaction>
</comment>
<dbReference type="EMBL" id="UINC01025719">
    <property type="protein sequence ID" value="SVB01826.1"/>
    <property type="molecule type" value="Genomic_DNA"/>
</dbReference>
<dbReference type="SUPFAM" id="SSF53756">
    <property type="entry name" value="UDP-Glycosyltransferase/glycogen phosphorylase"/>
    <property type="match status" value="1"/>
</dbReference>
<sequence length="329" mass="36572">VYSPNWVGDAVMALKFIGRLRKQYADDKLIVIARDWVAAIFDNHPLINKVLPVPTKELAGVFNTIKTGRSFQKLNLDIFFVLPDSFRSAVIAWFSKSNTRIGFTGQMREPFLTDQMDLPKEAIHRSEKYIYLLQNDEHAQDFQHVGITLREQEIKWANEILQENNVQDPIGLLTGSVAKSRSVPIGKWIEIAKDKSADDNKFVIIGEKRDAGNAQKIIAQVGEDRVISFCGKHTLRESIALISRCRAVIAADSGLGHIAADLDIPTISLFGAGDPEKTRPLGDLTQVVTANVHCSPCGDNICGNTLEPMICLDSISSTQVWNTYSDLHN</sequence>
<protein>
    <recommendedName>
        <fullName evidence="4">lipopolysaccharide heptosyltransferase II</fullName>
        <ecNumber evidence="4">2.4.99.24</ecNumber>
    </recommendedName>
</protein>
<dbReference type="Pfam" id="PF01075">
    <property type="entry name" value="Glyco_transf_9"/>
    <property type="match status" value="1"/>
</dbReference>
<dbReference type="CDD" id="cd03789">
    <property type="entry name" value="GT9_LPS_heptosyltransferase"/>
    <property type="match status" value="1"/>
</dbReference>
<dbReference type="EC" id="2.4.99.24" evidence="4"/>
<dbReference type="InterPro" id="IPR002201">
    <property type="entry name" value="Glyco_trans_9"/>
</dbReference>
<dbReference type="GO" id="GO:0009244">
    <property type="term" value="P:lipopolysaccharide core region biosynthetic process"/>
    <property type="evidence" value="ECO:0007669"/>
    <property type="project" value="TreeGrafter"/>
</dbReference>
<evidence type="ECO:0000256" key="4">
    <source>
        <dbReference type="ARBA" id="ARBA00044042"/>
    </source>
</evidence>
<dbReference type="InterPro" id="IPR011910">
    <property type="entry name" value="RfaF"/>
</dbReference>
<dbReference type="InterPro" id="IPR051199">
    <property type="entry name" value="LPS_LOS_Heptosyltrfase"/>
</dbReference>
<dbReference type="GO" id="GO:0005829">
    <property type="term" value="C:cytosol"/>
    <property type="evidence" value="ECO:0007669"/>
    <property type="project" value="TreeGrafter"/>
</dbReference>
<organism evidence="6">
    <name type="scientific">marine metagenome</name>
    <dbReference type="NCBI Taxonomy" id="408172"/>
    <lineage>
        <taxon>unclassified sequences</taxon>
        <taxon>metagenomes</taxon>
        <taxon>ecological metagenomes</taxon>
    </lineage>
</organism>
<dbReference type="Gene3D" id="3.40.50.2000">
    <property type="entry name" value="Glycogen Phosphorylase B"/>
    <property type="match status" value="2"/>
</dbReference>
<evidence type="ECO:0000313" key="6">
    <source>
        <dbReference type="EMBL" id="SVB01826.1"/>
    </source>
</evidence>
<evidence type="ECO:0000256" key="5">
    <source>
        <dbReference type="ARBA" id="ARBA00047503"/>
    </source>
</evidence>
<evidence type="ECO:0000256" key="1">
    <source>
        <dbReference type="ARBA" id="ARBA00022676"/>
    </source>
</evidence>
<evidence type="ECO:0000256" key="2">
    <source>
        <dbReference type="ARBA" id="ARBA00022679"/>
    </source>
</evidence>
<evidence type="ECO:0000256" key="3">
    <source>
        <dbReference type="ARBA" id="ARBA00043995"/>
    </source>
</evidence>
<comment type="similarity">
    <text evidence="3">Belongs to the glycosyltransferase 9 family.</text>
</comment>
<dbReference type="PANTHER" id="PTHR30160">
    <property type="entry name" value="TETRAACYLDISACCHARIDE 4'-KINASE-RELATED"/>
    <property type="match status" value="1"/>
</dbReference>
<keyword evidence="1" id="KW-0328">Glycosyltransferase</keyword>
<gene>
    <name evidence="6" type="ORF">METZ01_LOCUS154680</name>
</gene>
<accession>A0A382AJY5</accession>
<name>A0A382AJY5_9ZZZZ</name>
<dbReference type="GO" id="GO:0008713">
    <property type="term" value="F:ADP-heptose-lipopolysaccharide heptosyltransferase activity"/>
    <property type="evidence" value="ECO:0007669"/>
    <property type="project" value="UniProtKB-EC"/>
</dbReference>
<proteinExistence type="inferred from homology"/>
<reference evidence="6" key="1">
    <citation type="submission" date="2018-05" db="EMBL/GenBank/DDBJ databases">
        <authorList>
            <person name="Lanie J.A."/>
            <person name="Ng W.-L."/>
            <person name="Kazmierczak K.M."/>
            <person name="Andrzejewski T.M."/>
            <person name="Davidsen T.M."/>
            <person name="Wayne K.J."/>
            <person name="Tettelin H."/>
            <person name="Glass J.I."/>
            <person name="Rusch D."/>
            <person name="Podicherti R."/>
            <person name="Tsui H.-C.T."/>
            <person name="Winkler M.E."/>
        </authorList>
    </citation>
    <scope>NUCLEOTIDE SEQUENCE</scope>
</reference>
<keyword evidence="2" id="KW-0808">Transferase</keyword>
<feature type="non-terminal residue" evidence="6">
    <location>
        <position position="1"/>
    </location>
</feature>
<dbReference type="AlphaFoldDB" id="A0A382AJY5"/>
<dbReference type="NCBIfam" id="TIGR02195">
    <property type="entry name" value="heptsyl_trn_II"/>
    <property type="match status" value="1"/>
</dbReference>
<dbReference type="PANTHER" id="PTHR30160:SF7">
    <property type="entry name" value="ADP-HEPTOSE--LPS HEPTOSYLTRANSFERASE 2"/>
    <property type="match status" value="1"/>
</dbReference>